<dbReference type="EMBL" id="JAGDQJ010000009">
    <property type="protein sequence ID" value="MBO1625070.1"/>
    <property type="molecule type" value="Genomic_DNA"/>
</dbReference>
<keyword evidence="2" id="KW-1185">Reference proteome</keyword>
<proteinExistence type="predicted"/>
<evidence type="ECO:0000313" key="1">
    <source>
        <dbReference type="EMBL" id="MBO1625070.1"/>
    </source>
</evidence>
<accession>A0ABS3NW25</accession>
<evidence type="ECO:0000313" key="2">
    <source>
        <dbReference type="Proteomes" id="UP000677611"/>
    </source>
</evidence>
<dbReference type="Proteomes" id="UP000677611">
    <property type="component" value="Unassembled WGS sequence"/>
</dbReference>
<reference evidence="1 2" key="1">
    <citation type="submission" date="2021-03" db="EMBL/GenBank/DDBJ databases">
        <title>Identification of novel Bacillus strains.</title>
        <authorList>
            <person name="Xiao Z."/>
            <person name="Li Y."/>
            <person name="Shen J."/>
        </authorList>
    </citation>
    <scope>NUCLEOTIDE SEQUENCE [LARGE SCALE GENOMIC DNA]</scope>
    <source>
        <strain evidence="1 2">SY8</strain>
    </source>
</reference>
<gene>
    <name evidence="1" type="ORF">J4P90_07390</name>
</gene>
<organism evidence="1 2">
    <name type="scientific">Bacillus arachidis</name>
    <dbReference type="NCBI Taxonomy" id="2819290"/>
    <lineage>
        <taxon>Bacteria</taxon>
        <taxon>Bacillati</taxon>
        <taxon>Bacillota</taxon>
        <taxon>Bacilli</taxon>
        <taxon>Bacillales</taxon>
        <taxon>Bacillaceae</taxon>
        <taxon>Bacillus</taxon>
    </lineage>
</organism>
<comment type="caution">
    <text evidence="1">The sequence shown here is derived from an EMBL/GenBank/DDBJ whole genome shotgun (WGS) entry which is preliminary data.</text>
</comment>
<name>A0ABS3NW25_9BACI</name>
<protein>
    <submittedName>
        <fullName evidence="1">Uncharacterized protein</fullName>
    </submittedName>
</protein>
<sequence length="50" mass="6001">MNKTNMNAKKQVVMLFHLFLDKIALKKRMFNPSRNRWPVVVKGTKMIKLR</sequence>